<gene>
    <name evidence="3" type="ORF">M9978_17105</name>
</gene>
<evidence type="ECO:0000313" key="3">
    <source>
        <dbReference type="EMBL" id="MCP3732143.1"/>
    </source>
</evidence>
<dbReference type="Gene3D" id="3.30.530.20">
    <property type="match status" value="1"/>
</dbReference>
<evidence type="ECO:0000259" key="2">
    <source>
        <dbReference type="Pfam" id="PF08327"/>
    </source>
</evidence>
<dbReference type="InterPro" id="IPR023393">
    <property type="entry name" value="START-like_dom_sf"/>
</dbReference>
<dbReference type="RefSeq" id="WP_254295316.1">
    <property type="nucleotide sequence ID" value="NZ_JAMLDX010000015.1"/>
</dbReference>
<evidence type="ECO:0000256" key="1">
    <source>
        <dbReference type="ARBA" id="ARBA00006817"/>
    </source>
</evidence>
<evidence type="ECO:0000313" key="4">
    <source>
        <dbReference type="Proteomes" id="UP001139451"/>
    </source>
</evidence>
<dbReference type="AlphaFoldDB" id="A0A9X2HJR1"/>
<sequence>MTIELAEARVHSASRVILASPRTLFRAFVDPEMMVSWRAPDGMSARMQAFDPRVGGGYRMTLTYADATDQPGKTTANSDTVEVSFAELAAEERVVELVRFESDDPAFAGEMRLTTSFAPVADGSRVTMTAEQVPSGIGKDEHESGIAASLRKLALLTE</sequence>
<name>A0A9X2HJR1_9SPHN</name>
<proteinExistence type="inferred from homology"/>
<dbReference type="SUPFAM" id="SSF55961">
    <property type="entry name" value="Bet v1-like"/>
    <property type="match status" value="1"/>
</dbReference>
<dbReference type="EMBL" id="JAMLDX010000015">
    <property type="protein sequence ID" value="MCP3732143.1"/>
    <property type="molecule type" value="Genomic_DNA"/>
</dbReference>
<organism evidence="3 4">
    <name type="scientific">Sphingomonas tagetis</name>
    <dbReference type="NCBI Taxonomy" id="2949092"/>
    <lineage>
        <taxon>Bacteria</taxon>
        <taxon>Pseudomonadati</taxon>
        <taxon>Pseudomonadota</taxon>
        <taxon>Alphaproteobacteria</taxon>
        <taxon>Sphingomonadales</taxon>
        <taxon>Sphingomonadaceae</taxon>
        <taxon>Sphingomonas</taxon>
    </lineage>
</organism>
<reference evidence="3" key="1">
    <citation type="submission" date="2022-05" db="EMBL/GenBank/DDBJ databases">
        <title>Sphingomonas sp. strain MG17 Genome sequencing and assembly.</title>
        <authorList>
            <person name="Kim I."/>
        </authorList>
    </citation>
    <scope>NUCLEOTIDE SEQUENCE</scope>
    <source>
        <strain evidence="3">MG17</strain>
    </source>
</reference>
<feature type="domain" description="Activator of Hsp90 ATPase homologue 1/2-like C-terminal" evidence="2">
    <location>
        <begin position="19"/>
        <end position="155"/>
    </location>
</feature>
<comment type="similarity">
    <text evidence="1">Belongs to the AHA1 family.</text>
</comment>
<dbReference type="Proteomes" id="UP001139451">
    <property type="component" value="Unassembled WGS sequence"/>
</dbReference>
<dbReference type="Pfam" id="PF08327">
    <property type="entry name" value="AHSA1"/>
    <property type="match status" value="1"/>
</dbReference>
<dbReference type="InterPro" id="IPR013538">
    <property type="entry name" value="ASHA1/2-like_C"/>
</dbReference>
<comment type="caution">
    <text evidence="3">The sequence shown here is derived from an EMBL/GenBank/DDBJ whole genome shotgun (WGS) entry which is preliminary data.</text>
</comment>
<keyword evidence="4" id="KW-1185">Reference proteome</keyword>
<protein>
    <submittedName>
        <fullName evidence="3">SRPBCC domain-containing protein</fullName>
    </submittedName>
</protein>
<accession>A0A9X2HJR1</accession>